<evidence type="ECO:0000256" key="1">
    <source>
        <dbReference type="ARBA" id="ARBA00004442"/>
    </source>
</evidence>
<proteinExistence type="predicted"/>
<dbReference type="SUPFAM" id="SSF49464">
    <property type="entry name" value="Carboxypeptidase regulatory domain-like"/>
    <property type="match status" value="1"/>
</dbReference>
<keyword evidence="7" id="KW-1185">Reference proteome</keyword>
<evidence type="ECO:0000259" key="5">
    <source>
        <dbReference type="Pfam" id="PF07715"/>
    </source>
</evidence>
<dbReference type="InterPro" id="IPR036942">
    <property type="entry name" value="Beta-barrel_TonB_sf"/>
</dbReference>
<dbReference type="InterPro" id="IPR037066">
    <property type="entry name" value="Plug_dom_sf"/>
</dbReference>
<keyword evidence="2" id="KW-0472">Membrane</keyword>
<protein>
    <submittedName>
        <fullName evidence="6">TonB-dependent receptor</fullName>
    </submittedName>
</protein>
<name>A0A327W5J4_9BACT</name>
<keyword evidence="6" id="KW-0675">Receptor</keyword>
<feature type="chain" id="PRO_5016402098" evidence="4">
    <location>
        <begin position="34"/>
        <end position="1156"/>
    </location>
</feature>
<dbReference type="PANTHER" id="PTHR40980:SF4">
    <property type="entry name" value="TONB-DEPENDENT RECEPTOR-LIKE BETA-BARREL DOMAIN-CONTAINING PROTEIN"/>
    <property type="match status" value="1"/>
</dbReference>
<gene>
    <name evidence="6" type="ORF">CLV59_105366</name>
</gene>
<dbReference type="InterPro" id="IPR008969">
    <property type="entry name" value="CarboxyPept-like_regulatory"/>
</dbReference>
<dbReference type="Gene3D" id="2.60.40.1120">
    <property type="entry name" value="Carboxypeptidase-like, regulatory domain"/>
    <property type="match status" value="1"/>
</dbReference>
<comment type="subcellular location">
    <subcellularLocation>
        <location evidence="1">Cell outer membrane</location>
    </subcellularLocation>
</comment>
<dbReference type="PANTHER" id="PTHR40980">
    <property type="entry name" value="PLUG DOMAIN-CONTAINING PROTEIN"/>
    <property type="match status" value="1"/>
</dbReference>
<keyword evidence="4" id="KW-0732">Signal</keyword>
<dbReference type="SUPFAM" id="SSF56935">
    <property type="entry name" value="Porins"/>
    <property type="match status" value="1"/>
</dbReference>
<comment type="caution">
    <text evidence="6">The sequence shown here is derived from an EMBL/GenBank/DDBJ whole genome shotgun (WGS) entry which is preliminary data.</text>
</comment>
<evidence type="ECO:0000256" key="2">
    <source>
        <dbReference type="ARBA" id="ARBA00023136"/>
    </source>
</evidence>
<dbReference type="EMBL" id="QLMA01000005">
    <property type="protein sequence ID" value="RAJ80258.1"/>
    <property type="molecule type" value="Genomic_DNA"/>
</dbReference>
<dbReference type="Gene3D" id="2.40.170.20">
    <property type="entry name" value="TonB-dependent receptor, beta-barrel domain"/>
    <property type="match status" value="1"/>
</dbReference>
<evidence type="ECO:0000313" key="6">
    <source>
        <dbReference type="EMBL" id="RAJ80258.1"/>
    </source>
</evidence>
<feature type="signal peptide" evidence="4">
    <location>
        <begin position="1"/>
        <end position="33"/>
    </location>
</feature>
<dbReference type="Pfam" id="PF13715">
    <property type="entry name" value="CarbopepD_reg_2"/>
    <property type="match status" value="1"/>
</dbReference>
<dbReference type="OrthoDB" id="9768470at2"/>
<dbReference type="Pfam" id="PF07715">
    <property type="entry name" value="Plug"/>
    <property type="match status" value="1"/>
</dbReference>
<evidence type="ECO:0000256" key="3">
    <source>
        <dbReference type="ARBA" id="ARBA00023237"/>
    </source>
</evidence>
<evidence type="ECO:0000256" key="4">
    <source>
        <dbReference type="SAM" id="SignalP"/>
    </source>
</evidence>
<keyword evidence="3" id="KW-0998">Cell outer membrane</keyword>
<dbReference type="Proteomes" id="UP000249819">
    <property type="component" value="Unassembled WGS sequence"/>
</dbReference>
<reference evidence="6 7" key="1">
    <citation type="submission" date="2018-06" db="EMBL/GenBank/DDBJ databases">
        <title>Genomic Encyclopedia of Archaeal and Bacterial Type Strains, Phase II (KMG-II): from individual species to whole genera.</title>
        <authorList>
            <person name="Goeker M."/>
        </authorList>
    </citation>
    <scope>NUCLEOTIDE SEQUENCE [LARGE SCALE GENOMIC DNA]</scope>
    <source>
        <strain evidence="6 7">DSM 29821</strain>
    </source>
</reference>
<dbReference type="GO" id="GO:0009279">
    <property type="term" value="C:cell outer membrane"/>
    <property type="evidence" value="ECO:0007669"/>
    <property type="project" value="UniProtKB-SubCell"/>
</dbReference>
<accession>A0A327W5J4</accession>
<dbReference type="Gene3D" id="2.170.130.10">
    <property type="entry name" value="TonB-dependent receptor, plug domain"/>
    <property type="match status" value="1"/>
</dbReference>
<feature type="domain" description="TonB-dependent receptor plug" evidence="5">
    <location>
        <begin position="230"/>
        <end position="328"/>
    </location>
</feature>
<dbReference type="InterPro" id="IPR012910">
    <property type="entry name" value="Plug_dom"/>
</dbReference>
<organism evidence="6 7">
    <name type="scientific">Chitinophaga dinghuensis</name>
    <dbReference type="NCBI Taxonomy" id="1539050"/>
    <lineage>
        <taxon>Bacteria</taxon>
        <taxon>Pseudomonadati</taxon>
        <taxon>Bacteroidota</taxon>
        <taxon>Chitinophagia</taxon>
        <taxon>Chitinophagales</taxon>
        <taxon>Chitinophagaceae</taxon>
        <taxon>Chitinophaga</taxon>
    </lineage>
</organism>
<dbReference type="AlphaFoldDB" id="A0A327W5J4"/>
<sequence length="1156" mass="128482">MNHKINRKLVQHRFLKAMLLSLLFLQLGMAARAQLGSLHQKVDVRMDNSSALAIITILSKQSGCSFFYTAAELSVIKVTAFRANGTLGAALQQLKTQAPLDFKVNGNNISVQVTNVATPTKTDSLKRHLFKGKITDAKTGKPVALAEIYAQENHVSTTTNFNGEFEVQLSTAHDLFIFTKAGYTSQVINGNVQTLHTVAMVPDNRTLLGVTVSSRKRMNNEAAVLDERKNAATVSDGISAENIEKTASITTAQALQRVSGVTITDDKYVAVRGLGDRSVIGELNGIRLASSDPDRSTIPLDLVPANLLDNIVVYKTMTPDKPADASGGIVELKTLSIPTRKTLAITAEAGTNSNIGPGGKVNSFYNSDMGFLGEKIKSHDLPQNYLNLDKQYPGGLSQIQQLASTAKNDPTLLSEIDRINGIMHHFDPVLTTRYKKAPLNGIYNITFGNAYSLFKHHQLGLILSGSYYSRSTDVNNGQLNQYSIYQGVMTGNPAIDESRNIPAYITPNTPNLGKYVGYKENTGTQTLNYGLLGGLAYRFNPNNEISFQYMGNWGGETQATSLTGQYAYVTGLTGPVYSNIYSLKQTYRTFRTYNLQGEHKLSDGKYAPRLSYNAASSRATQDDPDYRFINLADYRPAGGGYISVPIPDGTGYHFQGVTDYYALVSGYVNGFGPYGKIQADPNGRRFRNMTETNYNYKADVTFPFGIHGLDQAFKTGVNYLYRERDFTENVLSLPGSNFSTLKQYPLYQVYGNLDRLVGYDQIGIHLPTATSPEGMPLTNGFLYNIRKSPNNYIGFYETSAFYGMLDLHLQKNLRLAGGVRLEKTNIQSKIDTAGVYIDPSLSDGGINLLNTNPVSKYVTDYKPYYSANLTWTLQESMNLRLAYGTSLARPEIREMTNVFEFDPFQQALVVGNPKLVNQQAGSYDFRWEWFPHKGEVLAASFFAKEISNQLEKVFIQNSDGVNAKFPEFPTVAYQNNPNTGHVWGIELEVVKDLGLLWKPLQNFFIGSNLMVASSSVRKNKERLNAARIIDRQSPESSPLFEQAPYSINGFLNYTNKKSGTDITATFNMVGERLIQVNMDGSPDLYSRPMPVLDFVFSQQLAKRLVFKGYAKNILNSPYEEVYSNPQTNGKYYGTRYLRRSYKRGTEFMLGLTYNLF</sequence>
<dbReference type="RefSeq" id="WP_111593263.1">
    <property type="nucleotide sequence ID" value="NZ_QLMA01000005.1"/>
</dbReference>
<evidence type="ECO:0000313" key="7">
    <source>
        <dbReference type="Proteomes" id="UP000249819"/>
    </source>
</evidence>